<organism evidence="1 2">
    <name type="scientific">Pseudochelatococcus lubricantis</name>
    <dbReference type="NCBI Taxonomy" id="1538102"/>
    <lineage>
        <taxon>Bacteria</taxon>
        <taxon>Pseudomonadati</taxon>
        <taxon>Pseudomonadota</taxon>
        <taxon>Alphaproteobacteria</taxon>
        <taxon>Hyphomicrobiales</taxon>
        <taxon>Chelatococcaceae</taxon>
        <taxon>Pseudochelatococcus</taxon>
    </lineage>
</organism>
<accession>A0ABX0UY50</accession>
<keyword evidence="2" id="KW-1185">Reference proteome</keyword>
<evidence type="ECO:0000313" key="2">
    <source>
        <dbReference type="Proteomes" id="UP001429580"/>
    </source>
</evidence>
<name>A0ABX0UY50_9HYPH</name>
<reference evidence="1 2" key="1">
    <citation type="submission" date="2020-03" db="EMBL/GenBank/DDBJ databases">
        <title>Genomic Encyclopedia of Type Strains, Phase IV (KMG-IV): sequencing the most valuable type-strain genomes for metagenomic binning, comparative biology and taxonomic classification.</title>
        <authorList>
            <person name="Goeker M."/>
        </authorList>
    </citation>
    <scope>NUCLEOTIDE SEQUENCE [LARGE SCALE GENOMIC DNA]</scope>
    <source>
        <strain evidence="1 2">DSM 103870</strain>
    </source>
</reference>
<dbReference type="RefSeq" id="WP_166949506.1">
    <property type="nucleotide sequence ID" value="NZ_JAASQI010000002.1"/>
</dbReference>
<gene>
    <name evidence="1" type="ORF">FHS82_001035</name>
</gene>
<dbReference type="Proteomes" id="UP001429580">
    <property type="component" value="Unassembled WGS sequence"/>
</dbReference>
<evidence type="ECO:0000313" key="1">
    <source>
        <dbReference type="EMBL" id="NIJ57209.1"/>
    </source>
</evidence>
<proteinExistence type="predicted"/>
<sequence length="49" mass="5512">MDTPLRRKREIVTGAGLDALAEFQLLALIAVIALDEMRLRDIRGARCRC</sequence>
<dbReference type="EMBL" id="JAASQI010000002">
    <property type="protein sequence ID" value="NIJ57209.1"/>
    <property type="molecule type" value="Genomic_DNA"/>
</dbReference>
<comment type="caution">
    <text evidence="1">The sequence shown here is derived from an EMBL/GenBank/DDBJ whole genome shotgun (WGS) entry which is preliminary data.</text>
</comment>
<protein>
    <submittedName>
        <fullName evidence="1">Uncharacterized protein</fullName>
    </submittedName>
</protein>